<proteinExistence type="predicted"/>
<dbReference type="EMBL" id="PGCP01000010">
    <property type="protein sequence ID" value="PJC93747.1"/>
    <property type="molecule type" value="Genomic_DNA"/>
</dbReference>
<dbReference type="OrthoDB" id="4467269at2"/>
<keyword evidence="2" id="KW-1185">Reference proteome</keyword>
<accession>A0A2M8HAZ4</accession>
<gene>
    <name evidence="1" type="ORF">CUC44_07210</name>
</gene>
<evidence type="ECO:0000313" key="1">
    <source>
        <dbReference type="EMBL" id="PJC93747.1"/>
    </source>
</evidence>
<dbReference type="Gene3D" id="1.10.150.20">
    <property type="entry name" value="5' to 3' exonuclease, C-terminal subdomain"/>
    <property type="match status" value="1"/>
</dbReference>
<sequence length="98" mass="10431">MTEVKQFPADERALLLGVKGVGPTVIGRLEQLGYHSLDELAQADASHIVQLVASMLGSTCWQNSPKARGAIEGAIALAREQVRAQTVAHEGVIREAQA</sequence>
<dbReference type="AlphaFoldDB" id="A0A2M8HAZ4"/>
<protein>
    <submittedName>
        <fullName evidence="1">Pathogenicity locus</fullName>
    </submittedName>
</protein>
<evidence type="ECO:0000313" key="2">
    <source>
        <dbReference type="Proteomes" id="UP000232060"/>
    </source>
</evidence>
<reference evidence="1 2" key="1">
    <citation type="submission" date="2017-11" db="EMBL/GenBank/DDBJ databases">
        <title>Draft genome sequence of environmental isolate Aeromonas lusitania sp. nov. MDC 2473.</title>
        <authorList>
            <person name="Colston S.M."/>
            <person name="Navarro A."/>
            <person name="Martinez-Murcia A.J."/>
            <person name="Graf J."/>
        </authorList>
    </citation>
    <scope>NUCLEOTIDE SEQUENCE [LARGE SCALE GENOMIC DNA]</scope>
    <source>
        <strain evidence="1 2">MDC 2473</strain>
    </source>
</reference>
<organism evidence="1 2">
    <name type="scientific">Aeromonas lusitana</name>
    <dbReference type="NCBI Taxonomy" id="931529"/>
    <lineage>
        <taxon>Bacteria</taxon>
        <taxon>Pseudomonadati</taxon>
        <taxon>Pseudomonadota</taxon>
        <taxon>Gammaproteobacteria</taxon>
        <taxon>Aeromonadales</taxon>
        <taxon>Aeromonadaceae</taxon>
        <taxon>Aeromonas</taxon>
    </lineage>
</organism>
<dbReference type="RefSeq" id="WP_100859302.1">
    <property type="nucleotide sequence ID" value="NZ_PGCP01000010.1"/>
</dbReference>
<comment type="caution">
    <text evidence="1">The sequence shown here is derived from an EMBL/GenBank/DDBJ whole genome shotgun (WGS) entry which is preliminary data.</text>
</comment>
<name>A0A2M8HAZ4_9GAMM</name>
<dbReference type="Proteomes" id="UP000232060">
    <property type="component" value="Unassembled WGS sequence"/>
</dbReference>